<keyword evidence="1" id="KW-0472">Membrane</keyword>
<evidence type="ECO:0000313" key="2">
    <source>
        <dbReference type="EMBL" id="JAD22198.1"/>
    </source>
</evidence>
<reference evidence="2" key="1">
    <citation type="submission" date="2014-09" db="EMBL/GenBank/DDBJ databases">
        <authorList>
            <person name="Magalhaes I.L.F."/>
            <person name="Oliveira U."/>
            <person name="Santos F.R."/>
            <person name="Vidigal T.H.D.A."/>
            <person name="Brescovit A.D."/>
            <person name="Santos A.J."/>
        </authorList>
    </citation>
    <scope>NUCLEOTIDE SEQUENCE</scope>
    <source>
        <tissue evidence="2">Shoot tissue taken approximately 20 cm above the soil surface</tissue>
    </source>
</reference>
<keyword evidence="1" id="KW-1133">Transmembrane helix</keyword>
<organism evidence="2">
    <name type="scientific">Arundo donax</name>
    <name type="common">Giant reed</name>
    <name type="synonym">Donax arundinaceus</name>
    <dbReference type="NCBI Taxonomy" id="35708"/>
    <lineage>
        <taxon>Eukaryota</taxon>
        <taxon>Viridiplantae</taxon>
        <taxon>Streptophyta</taxon>
        <taxon>Embryophyta</taxon>
        <taxon>Tracheophyta</taxon>
        <taxon>Spermatophyta</taxon>
        <taxon>Magnoliopsida</taxon>
        <taxon>Liliopsida</taxon>
        <taxon>Poales</taxon>
        <taxon>Poaceae</taxon>
        <taxon>PACMAD clade</taxon>
        <taxon>Arundinoideae</taxon>
        <taxon>Arundineae</taxon>
        <taxon>Arundo</taxon>
    </lineage>
</organism>
<feature type="transmembrane region" description="Helical" evidence="1">
    <location>
        <begin position="6"/>
        <end position="21"/>
    </location>
</feature>
<proteinExistence type="predicted"/>
<reference evidence="2" key="2">
    <citation type="journal article" date="2015" name="Data Brief">
        <title>Shoot transcriptome of the giant reed, Arundo donax.</title>
        <authorList>
            <person name="Barrero R.A."/>
            <person name="Guerrero F.D."/>
            <person name="Moolhuijzen P."/>
            <person name="Goolsby J.A."/>
            <person name="Tidwell J."/>
            <person name="Bellgard S.E."/>
            <person name="Bellgard M.I."/>
        </authorList>
    </citation>
    <scope>NUCLEOTIDE SEQUENCE</scope>
    <source>
        <tissue evidence="2">Shoot tissue taken approximately 20 cm above the soil surface</tissue>
    </source>
</reference>
<evidence type="ECO:0000256" key="1">
    <source>
        <dbReference type="SAM" id="Phobius"/>
    </source>
</evidence>
<protein>
    <submittedName>
        <fullName evidence="2">Uncharacterized protein</fullName>
    </submittedName>
</protein>
<sequence length="22" mass="2772">MRDVWASVWCFFTVFISFLCWQ</sequence>
<dbReference type="EMBL" id="GBRH01275697">
    <property type="protein sequence ID" value="JAD22198.1"/>
    <property type="molecule type" value="Transcribed_RNA"/>
</dbReference>
<accession>A0A0A8YA31</accession>
<dbReference type="AlphaFoldDB" id="A0A0A8YA31"/>
<name>A0A0A8YA31_ARUDO</name>
<keyword evidence="1" id="KW-0812">Transmembrane</keyword>